<proteinExistence type="predicted"/>
<evidence type="ECO:0000313" key="1">
    <source>
        <dbReference type="EMBL" id="KAK3079421.1"/>
    </source>
</evidence>
<dbReference type="Proteomes" id="UP001186974">
    <property type="component" value="Unassembled WGS sequence"/>
</dbReference>
<gene>
    <name evidence="1" type="ORF">LTS18_004909</name>
</gene>
<sequence length="285" mass="31974">MAARAKQPHLAKLALDDMLALEMEPNAVTYRAMVLAAGSGKSFSVVQAAWETLVEETETQGKQPELKDWQALGKACAGQCEGAPYVEEQASRLEHAITPEIQSYIHRKLQHLRSDIQRPTPSPATSALPFQSDVLELEKSVARIESMIRFREPHDFRNDPLPMSIDSNFSLKDEARLRSAYDQYTSDRSQQESVETISDLSPTGLSLDELRFQNWVSVSELLLEAEDYEKRKKSAVEEAIAAGTPVRVKPVAEMSRLDDAFSTQDDELKDRIAEALRLRLLESDV</sequence>
<reference evidence="1" key="1">
    <citation type="submission" date="2024-09" db="EMBL/GenBank/DDBJ databases">
        <title>Black Yeasts Isolated from many extreme environments.</title>
        <authorList>
            <person name="Coleine C."/>
            <person name="Stajich J.E."/>
            <person name="Selbmann L."/>
        </authorList>
    </citation>
    <scope>NUCLEOTIDE SEQUENCE</scope>
    <source>
        <strain evidence="1">CCFEE 5737</strain>
    </source>
</reference>
<organism evidence="1 2">
    <name type="scientific">Coniosporium uncinatum</name>
    <dbReference type="NCBI Taxonomy" id="93489"/>
    <lineage>
        <taxon>Eukaryota</taxon>
        <taxon>Fungi</taxon>
        <taxon>Dikarya</taxon>
        <taxon>Ascomycota</taxon>
        <taxon>Pezizomycotina</taxon>
        <taxon>Dothideomycetes</taxon>
        <taxon>Dothideomycetes incertae sedis</taxon>
        <taxon>Coniosporium</taxon>
    </lineage>
</organism>
<comment type="caution">
    <text evidence="1">The sequence shown here is derived from an EMBL/GenBank/DDBJ whole genome shotgun (WGS) entry which is preliminary data.</text>
</comment>
<evidence type="ECO:0000313" key="2">
    <source>
        <dbReference type="Proteomes" id="UP001186974"/>
    </source>
</evidence>
<keyword evidence="2" id="KW-1185">Reference proteome</keyword>
<accession>A0ACC3DSC6</accession>
<name>A0ACC3DSC6_9PEZI</name>
<protein>
    <submittedName>
        <fullName evidence="1">Uncharacterized protein</fullName>
    </submittedName>
</protein>
<dbReference type="EMBL" id="JAWDJW010001155">
    <property type="protein sequence ID" value="KAK3079421.1"/>
    <property type="molecule type" value="Genomic_DNA"/>
</dbReference>